<dbReference type="InterPro" id="IPR046947">
    <property type="entry name" value="LytR-like"/>
</dbReference>
<evidence type="ECO:0000313" key="5">
    <source>
        <dbReference type="Proteomes" id="UP000059672"/>
    </source>
</evidence>
<name>A0A120IE78_9FLAO</name>
<dbReference type="PANTHER" id="PTHR37299:SF1">
    <property type="entry name" value="STAGE 0 SPORULATION PROTEIN A HOMOLOG"/>
    <property type="match status" value="1"/>
</dbReference>
<dbReference type="KEGG" id="lut:Lupro_05785"/>
<dbReference type="InterPro" id="IPR001789">
    <property type="entry name" value="Sig_transdc_resp-reg_receiver"/>
</dbReference>
<dbReference type="SMART" id="SM00448">
    <property type="entry name" value="REC"/>
    <property type="match status" value="1"/>
</dbReference>
<dbReference type="Gene3D" id="2.40.50.1020">
    <property type="entry name" value="LytTr DNA-binding domain"/>
    <property type="match status" value="1"/>
</dbReference>
<feature type="domain" description="Response regulatory" evidence="2">
    <location>
        <begin position="6"/>
        <end position="119"/>
    </location>
</feature>
<dbReference type="Proteomes" id="UP000059672">
    <property type="component" value="Chromosome"/>
</dbReference>
<dbReference type="EMBL" id="CP013355">
    <property type="protein sequence ID" value="AMC10780.1"/>
    <property type="molecule type" value="Genomic_DNA"/>
</dbReference>
<dbReference type="SMART" id="SM00850">
    <property type="entry name" value="LytTR"/>
    <property type="match status" value="1"/>
</dbReference>
<dbReference type="InterPro" id="IPR007492">
    <property type="entry name" value="LytTR_DNA-bd_dom"/>
</dbReference>
<evidence type="ECO:0000256" key="1">
    <source>
        <dbReference type="PROSITE-ProRule" id="PRU00169"/>
    </source>
</evidence>
<reference evidence="4 5" key="2">
    <citation type="journal article" date="2016" name="Int. J. Syst. Evol. Microbiol.">
        <title>Lutibacter profundi sp. nov., isolated from a deep-sea hydrothermal system on the Arctic Mid-Ocean Ridge and emended description of the genus Lutibacter.</title>
        <authorList>
            <person name="Le Moine Bauer S."/>
            <person name="Roalkvam I."/>
            <person name="Steen I.H."/>
            <person name="Dahle H."/>
        </authorList>
    </citation>
    <scope>NUCLEOTIDE SEQUENCE [LARGE SCALE GENOMIC DNA]</scope>
    <source>
        <strain evidence="4 5">LP1</strain>
    </source>
</reference>
<dbReference type="AlphaFoldDB" id="A0A120IE78"/>
<protein>
    <submittedName>
        <fullName evidence="4">Two-component system response regulator</fullName>
    </submittedName>
</protein>
<sequence length="248" mass="28252">MSNTIQAIIVDDEKNALESLALKVSKYFPNINITHKFQNPQKAVEEINKNHPHILFLDIEMPVLSGFDVLSKIENPNFEIIFVTAYNEYAIDAIKHCAIGYIVKPIDNDELKAAIENALKNINQKSALEKNRQLLENLVSNGNSVIVIPTQKGLSFIKTDAIIRFEGIDGYTKIILTNKTTILSSYSIGKFTKTTALHNFYLVHKSHFINISFIKEYLNEGYIVLTNNDKIPVSKIRRIEFLEKIRNN</sequence>
<accession>A0A120IE78</accession>
<evidence type="ECO:0000313" key="4">
    <source>
        <dbReference type="EMBL" id="AMC10780.1"/>
    </source>
</evidence>
<feature type="domain" description="HTH LytTR-type" evidence="3">
    <location>
        <begin position="146"/>
        <end position="247"/>
    </location>
</feature>
<dbReference type="PATRIC" id="fig|1622118.3.peg.1203"/>
<dbReference type="Gene3D" id="3.40.50.2300">
    <property type="match status" value="1"/>
</dbReference>
<reference evidence="5" key="1">
    <citation type="submission" date="2015-12" db="EMBL/GenBank/DDBJ databases">
        <title>Complete genome sequence of Lutibacter profundus strain LP1.</title>
        <authorList>
            <person name="Wissuwa J."/>
            <person name="Le Moine Bauer S."/>
            <person name="Stokke R."/>
            <person name="Dahle H."/>
            <person name="Steen I.H."/>
        </authorList>
    </citation>
    <scope>NUCLEOTIDE SEQUENCE [LARGE SCALE GENOMIC DNA]</scope>
    <source>
        <strain evidence="5">LP1</strain>
    </source>
</reference>
<dbReference type="SUPFAM" id="SSF52172">
    <property type="entry name" value="CheY-like"/>
    <property type="match status" value="1"/>
</dbReference>
<dbReference type="OrthoDB" id="2168082at2"/>
<dbReference type="Pfam" id="PF04397">
    <property type="entry name" value="LytTR"/>
    <property type="match status" value="1"/>
</dbReference>
<keyword evidence="1" id="KW-0597">Phosphoprotein</keyword>
<dbReference type="GO" id="GO:0000156">
    <property type="term" value="F:phosphorelay response regulator activity"/>
    <property type="evidence" value="ECO:0007669"/>
    <property type="project" value="InterPro"/>
</dbReference>
<evidence type="ECO:0000259" key="2">
    <source>
        <dbReference type="PROSITE" id="PS50110"/>
    </source>
</evidence>
<gene>
    <name evidence="4" type="ORF">Lupro_05785</name>
</gene>
<dbReference type="Pfam" id="PF00072">
    <property type="entry name" value="Response_reg"/>
    <property type="match status" value="1"/>
</dbReference>
<organism evidence="4 5">
    <name type="scientific">Lutibacter profundi</name>
    <dbReference type="NCBI Taxonomy" id="1622118"/>
    <lineage>
        <taxon>Bacteria</taxon>
        <taxon>Pseudomonadati</taxon>
        <taxon>Bacteroidota</taxon>
        <taxon>Flavobacteriia</taxon>
        <taxon>Flavobacteriales</taxon>
        <taxon>Flavobacteriaceae</taxon>
        <taxon>Lutibacter</taxon>
    </lineage>
</organism>
<feature type="modified residue" description="4-aspartylphosphate" evidence="1">
    <location>
        <position position="58"/>
    </location>
</feature>
<dbReference type="STRING" id="1622118.Lupro_05785"/>
<proteinExistence type="predicted"/>
<dbReference type="InterPro" id="IPR011006">
    <property type="entry name" value="CheY-like_superfamily"/>
</dbReference>
<dbReference type="GO" id="GO:0003677">
    <property type="term" value="F:DNA binding"/>
    <property type="evidence" value="ECO:0007669"/>
    <property type="project" value="InterPro"/>
</dbReference>
<keyword evidence="5" id="KW-1185">Reference proteome</keyword>
<dbReference type="PROSITE" id="PS50110">
    <property type="entry name" value="RESPONSE_REGULATORY"/>
    <property type="match status" value="1"/>
</dbReference>
<dbReference type="CDD" id="cd17536">
    <property type="entry name" value="REC_YesN-like"/>
    <property type="match status" value="1"/>
</dbReference>
<dbReference type="PANTHER" id="PTHR37299">
    <property type="entry name" value="TRANSCRIPTIONAL REGULATOR-RELATED"/>
    <property type="match status" value="1"/>
</dbReference>
<evidence type="ECO:0000259" key="3">
    <source>
        <dbReference type="PROSITE" id="PS50930"/>
    </source>
</evidence>
<dbReference type="PROSITE" id="PS50930">
    <property type="entry name" value="HTH_LYTTR"/>
    <property type="match status" value="1"/>
</dbReference>
<dbReference type="RefSeq" id="WP_068207202.1">
    <property type="nucleotide sequence ID" value="NZ_CP013355.1"/>
</dbReference>